<keyword evidence="1" id="KW-0472">Membrane</keyword>
<dbReference type="RefSeq" id="WP_143736382.1">
    <property type="nucleotide sequence ID" value="NZ_FWXS01000004.1"/>
</dbReference>
<keyword evidence="3" id="KW-1185">Reference proteome</keyword>
<proteinExistence type="predicted"/>
<dbReference type="AlphaFoldDB" id="A0A1W2AIW0"/>
<dbReference type="EMBL" id="FWXS01000004">
    <property type="protein sequence ID" value="SMC60554.1"/>
    <property type="molecule type" value="Genomic_DNA"/>
</dbReference>
<evidence type="ECO:0000313" key="2">
    <source>
        <dbReference type="EMBL" id="SMC60554.1"/>
    </source>
</evidence>
<feature type="transmembrane region" description="Helical" evidence="1">
    <location>
        <begin position="116"/>
        <end position="137"/>
    </location>
</feature>
<feature type="transmembrane region" description="Helical" evidence="1">
    <location>
        <begin position="6"/>
        <end position="26"/>
    </location>
</feature>
<name>A0A1W2AIW0_9FLAO</name>
<gene>
    <name evidence="2" type="ORF">SAMN06296427_104205</name>
</gene>
<dbReference type="STRING" id="1434700.SAMN06296427_104205"/>
<sequence length="213" mass="25593">MRTFINIGVSLEVLTFLISLITLTKYRHSNLRYLPIYFGVITCLELYCGFFYRVNNVWLFNILSVFEFNFLAYIFWKYFNRFNRRLLLVFLVVFNSVTIGNYIFKVQDFLVEPISQTYVMSSFMLIIMIILLFNQILRSNVRFEEIHRNILFWICMGFLIYLGIALPMQAITNWDQSIGEFRINLIYFHASAVYLKNILFIFGFIWGKKTFTY</sequence>
<accession>A0A1W2AIW0</accession>
<keyword evidence="1" id="KW-0812">Transmembrane</keyword>
<protein>
    <submittedName>
        <fullName evidence="2">Uncharacterized protein</fullName>
    </submittedName>
</protein>
<keyword evidence="1" id="KW-1133">Transmembrane helix</keyword>
<organism evidence="2 3">
    <name type="scientific">Moheibacter sediminis</name>
    <dbReference type="NCBI Taxonomy" id="1434700"/>
    <lineage>
        <taxon>Bacteria</taxon>
        <taxon>Pseudomonadati</taxon>
        <taxon>Bacteroidota</taxon>
        <taxon>Flavobacteriia</taxon>
        <taxon>Flavobacteriales</taxon>
        <taxon>Weeksellaceae</taxon>
        <taxon>Moheibacter</taxon>
    </lineage>
</organism>
<feature type="transmembrane region" description="Helical" evidence="1">
    <location>
        <begin position="86"/>
        <end position="104"/>
    </location>
</feature>
<feature type="transmembrane region" description="Helical" evidence="1">
    <location>
        <begin position="186"/>
        <end position="207"/>
    </location>
</feature>
<feature type="transmembrane region" description="Helical" evidence="1">
    <location>
        <begin position="33"/>
        <end position="52"/>
    </location>
</feature>
<feature type="transmembrane region" description="Helical" evidence="1">
    <location>
        <begin position="58"/>
        <end position="79"/>
    </location>
</feature>
<reference evidence="2 3" key="1">
    <citation type="submission" date="2017-04" db="EMBL/GenBank/DDBJ databases">
        <authorList>
            <person name="Afonso C.L."/>
            <person name="Miller P.J."/>
            <person name="Scott M.A."/>
            <person name="Spackman E."/>
            <person name="Goraichik I."/>
            <person name="Dimitrov K.M."/>
            <person name="Suarez D.L."/>
            <person name="Swayne D.E."/>
        </authorList>
    </citation>
    <scope>NUCLEOTIDE SEQUENCE [LARGE SCALE GENOMIC DNA]</scope>
    <source>
        <strain evidence="2 3">CGMCC 1.12708</strain>
    </source>
</reference>
<dbReference type="OrthoDB" id="1453530at2"/>
<evidence type="ECO:0000313" key="3">
    <source>
        <dbReference type="Proteomes" id="UP000192393"/>
    </source>
</evidence>
<evidence type="ECO:0000256" key="1">
    <source>
        <dbReference type="SAM" id="Phobius"/>
    </source>
</evidence>
<dbReference type="Proteomes" id="UP000192393">
    <property type="component" value="Unassembled WGS sequence"/>
</dbReference>
<feature type="transmembrane region" description="Helical" evidence="1">
    <location>
        <begin position="149"/>
        <end position="166"/>
    </location>
</feature>